<dbReference type="AlphaFoldDB" id="A0AAV4XXH4"/>
<organism evidence="1 2">
    <name type="scientific">Caerostris extrusa</name>
    <name type="common">Bark spider</name>
    <name type="synonym">Caerostris bankana</name>
    <dbReference type="NCBI Taxonomy" id="172846"/>
    <lineage>
        <taxon>Eukaryota</taxon>
        <taxon>Metazoa</taxon>
        <taxon>Ecdysozoa</taxon>
        <taxon>Arthropoda</taxon>
        <taxon>Chelicerata</taxon>
        <taxon>Arachnida</taxon>
        <taxon>Araneae</taxon>
        <taxon>Araneomorphae</taxon>
        <taxon>Entelegynae</taxon>
        <taxon>Araneoidea</taxon>
        <taxon>Araneidae</taxon>
        <taxon>Caerostris</taxon>
    </lineage>
</organism>
<dbReference type="EMBL" id="BPLR01000941">
    <property type="protein sequence ID" value="GIY98626.1"/>
    <property type="molecule type" value="Genomic_DNA"/>
</dbReference>
<sequence>MHSKELSLGKNKSRVKILKSNTPEFIFTQFRKLFFLYNYGARLPANRFESRPEPFCAWAWDVMGNKLSCSCAPLIRKAYRYEDSPWNNSRRRDGHLLRSANYWCVLPAAAACSAHRTPRRPRFHGSTLRSPYT</sequence>
<evidence type="ECO:0000313" key="1">
    <source>
        <dbReference type="EMBL" id="GIY98626.1"/>
    </source>
</evidence>
<accession>A0AAV4XXH4</accession>
<gene>
    <name evidence="1" type="ORF">CEXT_466061</name>
</gene>
<proteinExistence type="predicted"/>
<dbReference type="Proteomes" id="UP001054945">
    <property type="component" value="Unassembled WGS sequence"/>
</dbReference>
<keyword evidence="2" id="KW-1185">Reference proteome</keyword>
<evidence type="ECO:0000313" key="2">
    <source>
        <dbReference type="Proteomes" id="UP001054945"/>
    </source>
</evidence>
<protein>
    <submittedName>
        <fullName evidence="1">Uncharacterized protein</fullName>
    </submittedName>
</protein>
<reference evidence="1 2" key="1">
    <citation type="submission" date="2021-06" db="EMBL/GenBank/DDBJ databases">
        <title>Caerostris extrusa draft genome.</title>
        <authorList>
            <person name="Kono N."/>
            <person name="Arakawa K."/>
        </authorList>
    </citation>
    <scope>NUCLEOTIDE SEQUENCE [LARGE SCALE GENOMIC DNA]</scope>
</reference>
<name>A0AAV4XXH4_CAEEX</name>
<comment type="caution">
    <text evidence="1">The sequence shown here is derived from an EMBL/GenBank/DDBJ whole genome shotgun (WGS) entry which is preliminary data.</text>
</comment>